<evidence type="ECO:0000313" key="4">
    <source>
        <dbReference type="Proteomes" id="UP000627155"/>
    </source>
</evidence>
<evidence type="ECO:0000259" key="2">
    <source>
        <dbReference type="SMART" id="SM00974"/>
    </source>
</evidence>
<sequence>MINLDEKDCIKNSLAINYFGELDNKRIIDSQSKQILRSFNIECDSLYLNVTSKNYESYHKKISKLFETLNRIYAIDSVEITREYLKLKLEKLSLIHAKLLKIDQEKEIQREIKAQMKEEERVRREIENEKKKIEKEEKQFNNEVNLLLKRLEKSQSTVEAEIYAEKIKSLELKISELEKDKKDVLNREANTRAGYVYIISNIGSFGENIYKIGMTRRLEPTERIKELGDASVPFEFDIHAMIFSDDAPKLERTLHSHFRDRELNKVNHRKEFFNVHIDEIEDIVLREHNNTVEFIKIPVAEQYWESQRFCELN</sequence>
<reference evidence="3 4" key="1">
    <citation type="submission" date="2021-02" db="EMBL/GenBank/DDBJ databases">
        <title>FDA dAtabase for Regulatory Grade micrObial Sequences (FDA-ARGOS): Supporting development and validation of Infectious Disease Dx tests.</title>
        <authorList>
            <person name="Sproer C."/>
            <person name="Gronow S."/>
            <person name="Severitt S."/>
            <person name="Schroder I."/>
            <person name="Tallon L."/>
            <person name="Sadzewicz L."/>
            <person name="Zhao X."/>
            <person name="Boylan J."/>
            <person name="Ott S."/>
            <person name="Bowen H."/>
            <person name="Vavikolanu K."/>
            <person name="Mehta A."/>
            <person name="Aluvathingal J."/>
            <person name="Nadendla S."/>
            <person name="Lowell S."/>
            <person name="Myers T."/>
            <person name="Yan Y."/>
            <person name="Sichtig H."/>
        </authorList>
    </citation>
    <scope>NUCLEOTIDE SEQUENCE [LARGE SCALE GENOMIC DNA]</scope>
    <source>
        <strain evidence="3 4">FDAARGOS_1207</strain>
    </source>
</reference>
<evidence type="ECO:0000313" key="3">
    <source>
        <dbReference type="EMBL" id="QRO86341.1"/>
    </source>
</evidence>
<dbReference type="Pfam" id="PF10544">
    <property type="entry name" value="T5orf172"/>
    <property type="match status" value="1"/>
</dbReference>
<dbReference type="InterPro" id="IPR025280">
    <property type="entry name" value="SNIPE"/>
</dbReference>
<accession>A0ABX7HI66</accession>
<organism evidence="3 4">
    <name type="scientific">Mammaliicoccus vitulinus</name>
    <dbReference type="NCBI Taxonomy" id="71237"/>
    <lineage>
        <taxon>Bacteria</taxon>
        <taxon>Bacillati</taxon>
        <taxon>Bacillota</taxon>
        <taxon>Bacilli</taxon>
        <taxon>Bacillales</taxon>
        <taxon>Staphylococcaceae</taxon>
        <taxon>Mammaliicoccus</taxon>
    </lineage>
</organism>
<dbReference type="InterPro" id="IPR018306">
    <property type="entry name" value="Phage_T5_Orf172_DNA-bd"/>
</dbReference>
<evidence type="ECO:0000256" key="1">
    <source>
        <dbReference type="SAM" id="Coils"/>
    </source>
</evidence>
<proteinExistence type="predicted"/>
<keyword evidence="4" id="KW-1185">Reference proteome</keyword>
<dbReference type="SMART" id="SM00974">
    <property type="entry name" value="T5orf172"/>
    <property type="match status" value="1"/>
</dbReference>
<dbReference type="Proteomes" id="UP000627155">
    <property type="component" value="Chromosome"/>
</dbReference>
<feature type="coiled-coil region" evidence="1">
    <location>
        <begin position="102"/>
        <end position="187"/>
    </location>
</feature>
<feature type="domain" description="Bacteriophage T5 Orf172 DNA-binding" evidence="2">
    <location>
        <begin position="204"/>
        <end position="287"/>
    </location>
</feature>
<name>A0ABX7HI66_9STAP</name>
<gene>
    <name evidence="3" type="ORF">I6J37_04535</name>
</gene>
<protein>
    <submittedName>
        <fullName evidence="3">DUF4041 domain-containing protein</fullName>
    </submittedName>
</protein>
<keyword evidence="1" id="KW-0175">Coiled coil</keyword>
<dbReference type="Pfam" id="PF13250">
    <property type="entry name" value="SNIPE"/>
    <property type="match status" value="1"/>
</dbReference>
<dbReference type="EMBL" id="CP069486">
    <property type="protein sequence ID" value="QRO86341.1"/>
    <property type="molecule type" value="Genomic_DNA"/>
</dbReference>